<evidence type="ECO:0000256" key="4">
    <source>
        <dbReference type="ARBA" id="ARBA00023098"/>
    </source>
</evidence>
<dbReference type="AlphaFoldDB" id="A0A090V0W6"/>
<keyword evidence="5" id="KW-0012">Acyltransferase</keyword>
<dbReference type="Gene3D" id="3.40.630.30">
    <property type="match status" value="1"/>
</dbReference>
<name>A0A090V0W6_PSEVU</name>
<organism evidence="12 13">
    <name type="scientific">Pseudescherichia vulneris NBRC 102420</name>
    <dbReference type="NCBI Taxonomy" id="1115515"/>
    <lineage>
        <taxon>Bacteria</taxon>
        <taxon>Pseudomonadati</taxon>
        <taxon>Pseudomonadota</taxon>
        <taxon>Gammaproteobacteria</taxon>
        <taxon>Enterobacterales</taxon>
        <taxon>Enterobacteriaceae</taxon>
        <taxon>Pseudescherichia</taxon>
    </lineage>
</organism>
<dbReference type="eggNOG" id="COG3176">
    <property type="taxonomic scope" value="Bacteria"/>
</dbReference>
<dbReference type="InterPro" id="IPR052351">
    <property type="entry name" value="Ornithine_N-alpha-AT"/>
</dbReference>
<comment type="function">
    <text evidence="9">Catalyzes the first step in the biosynthesis of ornithine lipids, which are phosphorus-free membrane lipids. Catalyzes the 3-hydroxyacyl-acyl carrier protein-dependent acylation of ornithine to form lyso-ornithine lipid (LOL).</text>
</comment>
<evidence type="ECO:0000313" key="12">
    <source>
        <dbReference type="EMBL" id="GAL58495.1"/>
    </source>
</evidence>
<evidence type="ECO:0000256" key="7">
    <source>
        <dbReference type="ARBA" id="ARBA00039058"/>
    </source>
</evidence>
<dbReference type="InterPro" id="IPR045746">
    <property type="entry name" value="ACT14924-like_Acyltransf_dom"/>
</dbReference>
<dbReference type="PANTHER" id="PTHR37323">
    <property type="entry name" value="GCN5-RELATED N-ACETYLTRANSFERASE"/>
    <property type="match status" value="1"/>
</dbReference>
<dbReference type="SMART" id="SM00563">
    <property type="entry name" value="PlsC"/>
    <property type="match status" value="1"/>
</dbReference>
<dbReference type="Pfam" id="PF19576">
    <property type="entry name" value="Acyltransf_2"/>
    <property type="match status" value="1"/>
</dbReference>
<evidence type="ECO:0000256" key="3">
    <source>
        <dbReference type="ARBA" id="ARBA00022679"/>
    </source>
</evidence>
<reference evidence="12 13" key="1">
    <citation type="submission" date="2014-09" db="EMBL/GenBank/DDBJ databases">
        <title>Whole genome shotgun sequence of Escherichia vulneris NBRC 102420.</title>
        <authorList>
            <person name="Yoshida Y."/>
            <person name="Hosoyama A."/>
            <person name="Tsuchikane K."/>
            <person name="Ohji S."/>
            <person name="Ichikawa N."/>
            <person name="Kimura A."/>
            <person name="Yamazoe A."/>
            <person name="Ezaki T."/>
            <person name="Fujita N."/>
        </authorList>
    </citation>
    <scope>NUCLEOTIDE SEQUENCE [LARGE SCALE GENOMIC DNA]</scope>
    <source>
        <strain evidence="12 13">NBRC 102420</strain>
    </source>
</reference>
<evidence type="ECO:0000256" key="9">
    <source>
        <dbReference type="ARBA" id="ARBA00045724"/>
    </source>
</evidence>
<dbReference type="STRING" id="1115515.EV102420_12_00010"/>
<evidence type="ECO:0000256" key="1">
    <source>
        <dbReference type="ARBA" id="ARBA00005189"/>
    </source>
</evidence>
<comment type="pathway">
    <text evidence="1">Lipid metabolism.</text>
</comment>
<comment type="catalytic activity">
    <reaction evidence="10">
        <text>a (3R)-hydroxyacyl-[ACP] + L-ornithine = a lyso-ornithine lipid + holo-[ACP] + H(+)</text>
        <dbReference type="Rhea" id="RHEA:20633"/>
        <dbReference type="Rhea" id="RHEA-COMP:9685"/>
        <dbReference type="Rhea" id="RHEA-COMP:9945"/>
        <dbReference type="ChEBI" id="CHEBI:15378"/>
        <dbReference type="ChEBI" id="CHEBI:46911"/>
        <dbReference type="ChEBI" id="CHEBI:64479"/>
        <dbReference type="ChEBI" id="CHEBI:78827"/>
        <dbReference type="ChEBI" id="CHEBI:138482"/>
        <dbReference type="EC" id="2.3.2.30"/>
    </reaction>
    <physiologicalReaction direction="left-to-right" evidence="10">
        <dbReference type="Rhea" id="RHEA:20634"/>
    </physiologicalReaction>
</comment>
<evidence type="ECO:0000313" key="13">
    <source>
        <dbReference type="Proteomes" id="UP000029462"/>
    </source>
</evidence>
<dbReference type="CDD" id="cd07986">
    <property type="entry name" value="LPLAT_ACT14924-like"/>
    <property type="match status" value="1"/>
</dbReference>
<dbReference type="eggNOG" id="COG0204">
    <property type="taxonomic scope" value="Bacteria"/>
</dbReference>
<keyword evidence="4" id="KW-0443">Lipid metabolism</keyword>
<evidence type="ECO:0000256" key="2">
    <source>
        <dbReference type="ARBA" id="ARBA00022516"/>
    </source>
</evidence>
<dbReference type="Pfam" id="PF13444">
    <property type="entry name" value="Acetyltransf_5"/>
    <property type="match status" value="1"/>
</dbReference>
<dbReference type="InterPro" id="IPR002123">
    <property type="entry name" value="Plipid/glycerol_acylTrfase"/>
</dbReference>
<dbReference type="OrthoDB" id="1113830at2"/>
<dbReference type="InterPro" id="IPR016181">
    <property type="entry name" value="Acyl_CoA_acyltransferase"/>
</dbReference>
<evidence type="ECO:0000256" key="5">
    <source>
        <dbReference type="ARBA" id="ARBA00023315"/>
    </source>
</evidence>
<keyword evidence="13" id="KW-1185">Reference proteome</keyword>
<dbReference type="EMBL" id="BBMZ01000012">
    <property type="protein sequence ID" value="GAL58495.1"/>
    <property type="molecule type" value="Genomic_DNA"/>
</dbReference>
<dbReference type="PANTHER" id="PTHR37323:SF1">
    <property type="entry name" value="L-ORNITHINE N(ALPHA)-ACYLTRANSFERASE"/>
    <property type="match status" value="1"/>
</dbReference>
<keyword evidence="3" id="KW-0808">Transferase</keyword>
<sequence length="569" mass="64583">MFSLDSVLDDLWPQARPAPWQRNLLKRLLYEEEFQQFAARHRHLKGLDMVEQILEYLRIRSTLSAHDLEQIPEHGPLIIVANHPTGTLDGLTLLHAVSRVRRDVKVVTNRMLTHLQPLSSLFIPVDNLGGRTRKSSLLQMETQLQQGGVLIFFPAGEVSRLTRHGIGDNAWHSGFVKLAAKFRTPLLPVFIRAHNSPLFYASTLISSTLPMLLLMQQMFRRQGSSLPITLGQRIPWESLHNPHASVRETAERCRQHVIRLGKGLPGLFKTECAIARPEPRLLLKRALAQAECLGQTTDGKTIYLWQRNGEEDVPVLRELGRLREIAFRAVGEGSGQRRDIDRYDDDYLHLILWDEADLEIVGAYRFMPTAQQVAQQGLGGLYSYSLFHYDDKMDDILQHGIELGRSFIQPRYWGRRGLDYLWSGIGAYLARYPQYRYLFGPVSISGGLPPAARDLLVAFYRLWFPPVHPLAASRRPWPASLPEVLAQFTGDDYTEDLTRLKSLLGNLGCGIPPLYKQYSELCTPGGVQFIDFGSDPDFNHCVDGLVLVDLTHLKSQRYARYIGAHLMPG</sequence>
<dbReference type="EC" id="2.3.2.30" evidence="7"/>
<evidence type="ECO:0000256" key="6">
    <source>
        <dbReference type="ARBA" id="ARBA00038095"/>
    </source>
</evidence>
<dbReference type="SUPFAM" id="SSF55729">
    <property type="entry name" value="Acyl-CoA N-acyltransferases (Nat)"/>
    <property type="match status" value="1"/>
</dbReference>
<dbReference type="RefSeq" id="WP_042391539.1">
    <property type="nucleotide sequence ID" value="NZ_BBMZ01000012.1"/>
</dbReference>
<comment type="similarity">
    <text evidence="6">Belongs to the acetyltransferase family. OlsB subfamily.</text>
</comment>
<evidence type="ECO:0000259" key="11">
    <source>
        <dbReference type="SMART" id="SM00563"/>
    </source>
</evidence>
<gene>
    <name evidence="12" type="ORF">EV102420_12_00010</name>
</gene>
<evidence type="ECO:0000256" key="8">
    <source>
        <dbReference type="ARBA" id="ARBA00039866"/>
    </source>
</evidence>
<dbReference type="GO" id="GO:0043810">
    <property type="term" value="F:ornithine-acyl [acyl carrier protein] N-acyltransferase activity"/>
    <property type="evidence" value="ECO:0007669"/>
    <property type="project" value="UniProtKB-EC"/>
</dbReference>
<feature type="domain" description="Phospholipid/glycerol acyltransferase" evidence="11">
    <location>
        <begin position="77"/>
        <end position="194"/>
    </location>
</feature>
<proteinExistence type="inferred from homology"/>
<dbReference type="SUPFAM" id="SSF69593">
    <property type="entry name" value="Glycerol-3-phosphate (1)-acyltransferase"/>
    <property type="match status" value="1"/>
</dbReference>
<dbReference type="GO" id="GO:0006629">
    <property type="term" value="P:lipid metabolic process"/>
    <property type="evidence" value="ECO:0007669"/>
    <property type="project" value="UniProtKB-KW"/>
</dbReference>
<keyword evidence="2" id="KW-0444">Lipid biosynthesis</keyword>
<accession>A0A090V0W6</accession>
<comment type="caution">
    <text evidence="12">The sequence shown here is derived from an EMBL/GenBank/DDBJ whole genome shotgun (WGS) entry which is preliminary data.</text>
</comment>
<evidence type="ECO:0000256" key="10">
    <source>
        <dbReference type="ARBA" id="ARBA00047785"/>
    </source>
</evidence>
<dbReference type="Proteomes" id="UP000029462">
    <property type="component" value="Unassembled WGS sequence"/>
</dbReference>
<protein>
    <recommendedName>
        <fullName evidence="8">L-ornithine N(alpha)-acyltransferase</fullName>
        <ecNumber evidence="7">2.3.2.30</ecNumber>
    </recommendedName>
</protein>